<keyword evidence="1" id="KW-0472">Membrane</keyword>
<dbReference type="Proteomes" id="UP000298324">
    <property type="component" value="Unassembled WGS sequence"/>
</dbReference>
<organism evidence="2 3">
    <name type="scientific">Pelotomaculum schinkii</name>
    <dbReference type="NCBI Taxonomy" id="78350"/>
    <lineage>
        <taxon>Bacteria</taxon>
        <taxon>Bacillati</taxon>
        <taxon>Bacillota</taxon>
        <taxon>Clostridia</taxon>
        <taxon>Eubacteriales</taxon>
        <taxon>Desulfotomaculaceae</taxon>
        <taxon>Pelotomaculum</taxon>
    </lineage>
</organism>
<evidence type="ECO:0000256" key="1">
    <source>
        <dbReference type="SAM" id="Phobius"/>
    </source>
</evidence>
<dbReference type="EMBL" id="QFGA01000002">
    <property type="protein sequence ID" value="TEB06013.1"/>
    <property type="molecule type" value="Genomic_DNA"/>
</dbReference>
<evidence type="ECO:0000313" key="3">
    <source>
        <dbReference type="Proteomes" id="UP000298324"/>
    </source>
</evidence>
<keyword evidence="1" id="KW-0812">Transmembrane</keyword>
<accession>A0A4Y7RBB5</accession>
<comment type="caution">
    <text evidence="2">The sequence shown here is derived from an EMBL/GenBank/DDBJ whole genome shotgun (WGS) entry which is preliminary data.</text>
</comment>
<gene>
    <name evidence="2" type="ORF">Psch_03055</name>
</gene>
<proteinExistence type="predicted"/>
<sequence length="52" mass="5633">MTNKWRTLLRISGFIFILAGILTGIFTELPSNWSTVVVFLGLGQFLAAGGFG</sequence>
<name>A0A4Y7RBB5_9FIRM</name>
<dbReference type="RefSeq" id="WP_190258653.1">
    <property type="nucleotide sequence ID" value="NZ_QFGA01000002.1"/>
</dbReference>
<dbReference type="AlphaFoldDB" id="A0A4Y7RBB5"/>
<reference evidence="2 3" key="1">
    <citation type="journal article" date="2018" name="Environ. Microbiol.">
        <title>Novel energy conservation strategies and behaviour of Pelotomaculum schinkii driving syntrophic propionate catabolism.</title>
        <authorList>
            <person name="Hidalgo-Ahumada C.A.P."/>
            <person name="Nobu M.K."/>
            <person name="Narihiro T."/>
            <person name="Tamaki H."/>
            <person name="Liu W.T."/>
            <person name="Kamagata Y."/>
            <person name="Stams A.J.M."/>
            <person name="Imachi H."/>
            <person name="Sousa D.Z."/>
        </authorList>
    </citation>
    <scope>NUCLEOTIDE SEQUENCE [LARGE SCALE GENOMIC DNA]</scope>
    <source>
        <strain evidence="2 3">HH</strain>
    </source>
</reference>
<protein>
    <submittedName>
        <fullName evidence="2">Uncharacterized protein</fullName>
    </submittedName>
</protein>
<keyword evidence="3" id="KW-1185">Reference proteome</keyword>
<keyword evidence="1" id="KW-1133">Transmembrane helix</keyword>
<evidence type="ECO:0000313" key="2">
    <source>
        <dbReference type="EMBL" id="TEB06013.1"/>
    </source>
</evidence>
<feature type="transmembrane region" description="Helical" evidence="1">
    <location>
        <begin position="7"/>
        <end position="27"/>
    </location>
</feature>
<feature type="transmembrane region" description="Helical" evidence="1">
    <location>
        <begin position="33"/>
        <end position="51"/>
    </location>
</feature>